<keyword evidence="5" id="KW-0238">DNA-binding</keyword>
<dbReference type="CDD" id="cd12148">
    <property type="entry name" value="fungal_TF_MHR"/>
    <property type="match status" value="1"/>
</dbReference>
<dbReference type="InterPro" id="IPR007219">
    <property type="entry name" value="XnlR_reg_dom"/>
</dbReference>
<dbReference type="GO" id="GO:0045944">
    <property type="term" value="P:positive regulation of transcription by RNA polymerase II"/>
    <property type="evidence" value="ECO:0007669"/>
    <property type="project" value="TreeGrafter"/>
</dbReference>
<dbReference type="GO" id="GO:0008270">
    <property type="term" value="F:zinc ion binding"/>
    <property type="evidence" value="ECO:0007669"/>
    <property type="project" value="InterPro"/>
</dbReference>
<keyword evidence="3" id="KW-0862">Zinc</keyword>
<evidence type="ECO:0000256" key="5">
    <source>
        <dbReference type="ARBA" id="ARBA00023125"/>
    </source>
</evidence>
<gene>
    <name evidence="9" type="ORF">CCHLO57077_00014821</name>
</gene>
<dbReference type="GO" id="GO:0006351">
    <property type="term" value="P:DNA-templated transcription"/>
    <property type="evidence" value="ECO:0007669"/>
    <property type="project" value="InterPro"/>
</dbReference>
<evidence type="ECO:0000256" key="2">
    <source>
        <dbReference type="ARBA" id="ARBA00022723"/>
    </source>
</evidence>
<keyword evidence="7" id="KW-0539">Nucleus</keyword>
<dbReference type="PANTHER" id="PTHR47782">
    <property type="entry name" value="ZN(II)2CYS6 TRANSCRIPTION FACTOR (EUROFUNG)-RELATED"/>
    <property type="match status" value="1"/>
</dbReference>
<proteinExistence type="predicted"/>
<evidence type="ECO:0000256" key="6">
    <source>
        <dbReference type="ARBA" id="ARBA00023163"/>
    </source>
</evidence>
<comment type="subcellular location">
    <subcellularLocation>
        <location evidence="1">Nucleus</location>
    </subcellularLocation>
</comment>
<evidence type="ECO:0000256" key="4">
    <source>
        <dbReference type="ARBA" id="ARBA00023015"/>
    </source>
</evidence>
<dbReference type="GO" id="GO:0005634">
    <property type="term" value="C:nucleus"/>
    <property type="evidence" value="ECO:0007669"/>
    <property type="project" value="UniProtKB-SubCell"/>
</dbReference>
<keyword evidence="10" id="KW-1185">Reference proteome</keyword>
<accession>A0AA35LWQ4</accession>
<keyword evidence="6" id="KW-0804">Transcription</keyword>
<dbReference type="Proteomes" id="UP001160390">
    <property type="component" value="Unassembled WGS sequence"/>
</dbReference>
<dbReference type="PANTHER" id="PTHR47782:SF12">
    <property type="entry name" value="ZN(II)2CYS6 TRANSCRIPTION FACTOR (EUROFUNG)"/>
    <property type="match status" value="1"/>
</dbReference>
<comment type="caution">
    <text evidence="9">The sequence shown here is derived from an EMBL/GenBank/DDBJ whole genome shotgun (WGS) entry which is preliminary data.</text>
</comment>
<dbReference type="InterPro" id="IPR052202">
    <property type="entry name" value="Yeast_MetPath_Reg"/>
</dbReference>
<keyword evidence="2" id="KW-0479">Metal-binding</keyword>
<dbReference type="AlphaFoldDB" id="A0AA35LWQ4"/>
<sequence length="530" mass="60814">MAHSQYPFLLKHQFLKWIDNWRNDRTSLPLEMRWKAFIVYMVYAIAFLMTKARVNGRERAEVSLVIWSWHWHTNGILTFFIPPQALYSLATSKYLSYLVAAPDPIIRAQGLLLLTIYALHMPFQENIISLSSWTMRFCIMAQLHLAETEPQPTDADTLLQIQHRRKIFWCAYAIDRAVCSSFDFPTSIPDNHITVAIFENVDDDLLLEVASSTQPGTPLRGYSGYTNLSTALHVLVGRQLESEIQNTVLDKTYVPHSDVTFTWRIKLMEKLKEWHKGLELSCKPTQRGYVSPGWLTMIYYYNIVMLFRPTRRTAHGISGDWSVQACCHSLVLFRRFQMAREIAQPWLGLLTQFQIGVTLLYCFFATPPSRWKDSYTSPDVSDAIRACSSTLAILAERWAEAECIRDTFELLAGEIPIGLTWERPAMISPAARNGIEEHWAGLSKVVIHQPTLRMIREMATEPLVADFEIPSEFEHDNSVTVDIMNSLEGVTPPMTEETHRQWMGDLQGGFGEGFDPAPDLDFSNRIYFSL</sequence>
<evidence type="ECO:0000259" key="8">
    <source>
        <dbReference type="SMART" id="SM00906"/>
    </source>
</evidence>
<evidence type="ECO:0000313" key="9">
    <source>
        <dbReference type="EMBL" id="CAI6082756.1"/>
    </source>
</evidence>
<keyword evidence="4" id="KW-0805">Transcription regulation</keyword>
<feature type="domain" description="Xylanolytic transcriptional activator regulatory" evidence="8">
    <location>
        <begin position="127"/>
        <end position="204"/>
    </location>
</feature>
<evidence type="ECO:0000313" key="10">
    <source>
        <dbReference type="Proteomes" id="UP001160390"/>
    </source>
</evidence>
<reference evidence="9" key="1">
    <citation type="submission" date="2023-01" db="EMBL/GenBank/DDBJ databases">
        <authorList>
            <person name="Piombo E."/>
        </authorList>
    </citation>
    <scope>NUCLEOTIDE SEQUENCE</scope>
</reference>
<dbReference type="SMART" id="SM00906">
    <property type="entry name" value="Fungal_trans"/>
    <property type="match status" value="1"/>
</dbReference>
<dbReference type="Pfam" id="PF04082">
    <property type="entry name" value="Fungal_trans"/>
    <property type="match status" value="1"/>
</dbReference>
<dbReference type="GO" id="GO:0000981">
    <property type="term" value="F:DNA-binding transcription factor activity, RNA polymerase II-specific"/>
    <property type="evidence" value="ECO:0007669"/>
    <property type="project" value="TreeGrafter"/>
</dbReference>
<protein>
    <recommendedName>
        <fullName evidence="8">Xylanolytic transcriptional activator regulatory domain-containing protein</fullName>
    </recommendedName>
</protein>
<dbReference type="GO" id="GO:0043565">
    <property type="term" value="F:sequence-specific DNA binding"/>
    <property type="evidence" value="ECO:0007669"/>
    <property type="project" value="TreeGrafter"/>
</dbReference>
<evidence type="ECO:0000256" key="7">
    <source>
        <dbReference type="ARBA" id="ARBA00023242"/>
    </source>
</evidence>
<evidence type="ECO:0000256" key="1">
    <source>
        <dbReference type="ARBA" id="ARBA00004123"/>
    </source>
</evidence>
<dbReference type="EMBL" id="CABFNP030000733">
    <property type="protein sequence ID" value="CAI6082756.1"/>
    <property type="molecule type" value="Genomic_DNA"/>
</dbReference>
<evidence type="ECO:0000256" key="3">
    <source>
        <dbReference type="ARBA" id="ARBA00022833"/>
    </source>
</evidence>
<name>A0AA35LWQ4_9HYPO</name>
<organism evidence="9 10">
    <name type="scientific">Clonostachys chloroleuca</name>
    <dbReference type="NCBI Taxonomy" id="1926264"/>
    <lineage>
        <taxon>Eukaryota</taxon>
        <taxon>Fungi</taxon>
        <taxon>Dikarya</taxon>
        <taxon>Ascomycota</taxon>
        <taxon>Pezizomycotina</taxon>
        <taxon>Sordariomycetes</taxon>
        <taxon>Hypocreomycetidae</taxon>
        <taxon>Hypocreales</taxon>
        <taxon>Bionectriaceae</taxon>
        <taxon>Clonostachys</taxon>
    </lineage>
</organism>